<dbReference type="PANTHER" id="PTHR35910:SF6">
    <property type="entry name" value="2EXR DOMAIN-CONTAINING PROTEIN"/>
    <property type="match status" value="1"/>
</dbReference>
<dbReference type="Pfam" id="PF20150">
    <property type="entry name" value="2EXR"/>
    <property type="match status" value="1"/>
</dbReference>
<dbReference type="InterPro" id="IPR045518">
    <property type="entry name" value="2EXR"/>
</dbReference>
<gene>
    <name evidence="3" type="ORF">QBC47DRAFT_28583</name>
</gene>
<dbReference type="EMBL" id="MU839827">
    <property type="protein sequence ID" value="KAK1761425.1"/>
    <property type="molecule type" value="Genomic_DNA"/>
</dbReference>
<dbReference type="Proteomes" id="UP001239445">
    <property type="component" value="Unassembled WGS sequence"/>
</dbReference>
<sequence length="292" mass="33018">MFESWYARHDEKTKFWLEFQVISDGFSSTTPSTPSSTTPQTTPPTTTTPSTTTPTEFTLFPSLPAELRLKIWEELLTPRVILITCLDSRFLPTKRAQLSHRPSLPPVPILLHICRESRALALRHYELTFAWKLPPRLAAPEAGAAGPLSGPARTWFNFRLDCVLLLGELEPFDAYGFNSPMVYFLRKEDTRRVRHVAVAYEELHLGVYEGEHIFGSLFHVVDRFAAAERLLITSTERDAEVRDLVLPAADNVIQKLWMAWVSGTSVVTSSLASKQILMIREDELASFIAHHA</sequence>
<evidence type="ECO:0000313" key="3">
    <source>
        <dbReference type="EMBL" id="KAK1761425.1"/>
    </source>
</evidence>
<dbReference type="AlphaFoldDB" id="A0AAJ0BNT7"/>
<evidence type="ECO:0000256" key="1">
    <source>
        <dbReference type="SAM" id="MobiDB-lite"/>
    </source>
</evidence>
<proteinExistence type="predicted"/>
<feature type="domain" description="2EXR" evidence="2">
    <location>
        <begin position="57"/>
        <end position="162"/>
    </location>
</feature>
<name>A0AAJ0BNT7_9PEZI</name>
<evidence type="ECO:0000259" key="2">
    <source>
        <dbReference type="Pfam" id="PF20150"/>
    </source>
</evidence>
<dbReference type="PANTHER" id="PTHR35910">
    <property type="entry name" value="2EXR DOMAIN-CONTAINING PROTEIN"/>
    <property type="match status" value="1"/>
</dbReference>
<feature type="region of interest" description="Disordered" evidence="1">
    <location>
        <begin position="27"/>
        <end position="55"/>
    </location>
</feature>
<reference evidence="3" key="1">
    <citation type="submission" date="2023-06" db="EMBL/GenBank/DDBJ databases">
        <title>Genome-scale phylogeny and comparative genomics of the fungal order Sordariales.</title>
        <authorList>
            <consortium name="Lawrence Berkeley National Laboratory"/>
            <person name="Hensen N."/>
            <person name="Bonometti L."/>
            <person name="Westerberg I."/>
            <person name="Brannstrom I.O."/>
            <person name="Guillou S."/>
            <person name="Cros-Aarteil S."/>
            <person name="Calhoun S."/>
            <person name="Haridas S."/>
            <person name="Kuo A."/>
            <person name="Mondo S."/>
            <person name="Pangilinan J."/>
            <person name="Riley R."/>
            <person name="Labutti K."/>
            <person name="Andreopoulos B."/>
            <person name="Lipzen A."/>
            <person name="Chen C."/>
            <person name="Yanf M."/>
            <person name="Daum C."/>
            <person name="Ng V."/>
            <person name="Clum A."/>
            <person name="Steindorff A."/>
            <person name="Ohm R."/>
            <person name="Martin F."/>
            <person name="Silar P."/>
            <person name="Natvig D."/>
            <person name="Lalanne C."/>
            <person name="Gautier V."/>
            <person name="Ament-Velasquez S.L."/>
            <person name="Kruys A."/>
            <person name="Hutchinson M.I."/>
            <person name="Powell A.J."/>
            <person name="Barry K."/>
            <person name="Miller A.N."/>
            <person name="Grigoriev I.V."/>
            <person name="Debuchy R."/>
            <person name="Gladieux P."/>
            <person name="Thoren M.H."/>
            <person name="Johannesson H."/>
        </authorList>
    </citation>
    <scope>NUCLEOTIDE SEQUENCE</scope>
    <source>
        <strain evidence="3">PSN4</strain>
    </source>
</reference>
<evidence type="ECO:0000313" key="4">
    <source>
        <dbReference type="Proteomes" id="UP001239445"/>
    </source>
</evidence>
<organism evidence="3 4">
    <name type="scientific">Echria macrotheca</name>
    <dbReference type="NCBI Taxonomy" id="438768"/>
    <lineage>
        <taxon>Eukaryota</taxon>
        <taxon>Fungi</taxon>
        <taxon>Dikarya</taxon>
        <taxon>Ascomycota</taxon>
        <taxon>Pezizomycotina</taxon>
        <taxon>Sordariomycetes</taxon>
        <taxon>Sordariomycetidae</taxon>
        <taxon>Sordariales</taxon>
        <taxon>Schizotheciaceae</taxon>
        <taxon>Echria</taxon>
    </lineage>
</organism>
<accession>A0AAJ0BNT7</accession>
<comment type="caution">
    <text evidence="3">The sequence shown here is derived from an EMBL/GenBank/DDBJ whole genome shotgun (WGS) entry which is preliminary data.</text>
</comment>
<protein>
    <recommendedName>
        <fullName evidence="2">2EXR domain-containing protein</fullName>
    </recommendedName>
</protein>
<keyword evidence="4" id="KW-1185">Reference proteome</keyword>